<dbReference type="Proteomes" id="UP000515317">
    <property type="component" value="Chromosome"/>
</dbReference>
<evidence type="ECO:0008006" key="3">
    <source>
        <dbReference type="Google" id="ProtNLM"/>
    </source>
</evidence>
<dbReference type="EMBL" id="AP023361">
    <property type="protein sequence ID" value="BCJ91309.1"/>
    <property type="molecule type" value="Genomic_DNA"/>
</dbReference>
<sequence>MAIRVIEDIEVSYFKHQLESRDSFQTKRALQYICELYRRDGRFSAADLFGIENTVVGLIQTSADNKVKRWALNTIARIGRRDVCLRAVLDALENYSDNADVVGAAIAALFKLDNPGAYKLLTDKDRFSQDLILLSALQNTSASSLDLKRTKIDIDVASPDILKLALITVGLDKAPENIFHPKHSNSAIVKALGKHDDSIVAQYSVWAVVENAKLSTRDIGIDLRRLDERPANVRAWVYQLFGSENGPRKRRHEMVLRGSADHSDEARIGLATGLRDTYYANLDKVVTEWHLKEANAEVSALTVDHMVRQIDHSKDYENLVRQIFEAAGVDSPARGRILAMAARTKFYPELRKAEVLARDLFTMTKDVHIGTLQIGTLQASAVAFGGSAVSYGNTGNVLSAAQIGVAKEVLAAARDALQALESSPEARSRVIDEIEGATQDPSPTKLQGVGKALEALSNNLIRTADTAEAIHKIGTYGGQILDLVSKFTT</sequence>
<keyword evidence="2" id="KW-1185">Reference proteome</keyword>
<proteinExistence type="predicted"/>
<name>A0A6S6QQJ0_9HYPH</name>
<evidence type="ECO:0000313" key="1">
    <source>
        <dbReference type="EMBL" id="BCJ91309.1"/>
    </source>
</evidence>
<dbReference type="RefSeq" id="WP_222874964.1">
    <property type="nucleotide sequence ID" value="NZ_AP023361.1"/>
</dbReference>
<dbReference type="SUPFAM" id="SSF48371">
    <property type="entry name" value="ARM repeat"/>
    <property type="match status" value="1"/>
</dbReference>
<dbReference type="AlphaFoldDB" id="A0A6S6QQJ0"/>
<accession>A0A6S6QQJ0</accession>
<gene>
    <name evidence="1" type="ORF">IZ6_20440</name>
</gene>
<evidence type="ECO:0000313" key="2">
    <source>
        <dbReference type="Proteomes" id="UP000515317"/>
    </source>
</evidence>
<dbReference type="InterPro" id="IPR016024">
    <property type="entry name" value="ARM-type_fold"/>
</dbReference>
<organism evidence="1 2">
    <name type="scientific">Terrihabitans soli</name>
    <dbReference type="NCBI Taxonomy" id="708113"/>
    <lineage>
        <taxon>Bacteria</taxon>
        <taxon>Pseudomonadati</taxon>
        <taxon>Pseudomonadota</taxon>
        <taxon>Alphaproteobacteria</taxon>
        <taxon>Hyphomicrobiales</taxon>
        <taxon>Terrihabitans</taxon>
    </lineage>
</organism>
<protein>
    <recommendedName>
        <fullName evidence="3">HEAT repeat domain-containing protein</fullName>
    </recommendedName>
</protein>
<reference evidence="1 2" key="1">
    <citation type="submission" date="2020-08" db="EMBL/GenBank/DDBJ databases">
        <title>Genome sequence of Rhizobiales bacterium strain IZ6.</title>
        <authorList>
            <person name="Nakai R."/>
            <person name="Naganuma T."/>
        </authorList>
    </citation>
    <scope>NUCLEOTIDE SEQUENCE [LARGE SCALE GENOMIC DNA]</scope>
    <source>
        <strain evidence="1 2">IZ6</strain>
    </source>
</reference>
<dbReference type="KEGG" id="tso:IZ6_20440"/>